<comment type="similarity">
    <text evidence="2">Belongs to the VPS25 family.</text>
</comment>
<dbReference type="CDD" id="cd13969">
    <property type="entry name" value="ADCK1-like"/>
    <property type="match status" value="1"/>
</dbReference>
<dbReference type="InterPro" id="IPR008570">
    <property type="entry name" value="ESCRT-II_cplx_Vps25-sub"/>
</dbReference>
<dbReference type="PANTHER" id="PTHR43173:SF19">
    <property type="entry name" value="AARF DOMAIN-CONTAINING PROTEIN KINASE 1"/>
    <property type="match status" value="1"/>
</dbReference>
<evidence type="ECO:0000313" key="9">
    <source>
        <dbReference type="Proteomes" id="UP000707451"/>
    </source>
</evidence>
<feature type="domain" description="ABC1 atypical kinase-like" evidence="7">
    <location>
        <begin position="166"/>
        <end position="418"/>
    </location>
</feature>
<organism evidence="8 9">
    <name type="scientific">Linnemannia hyalina</name>
    <dbReference type="NCBI Taxonomy" id="64524"/>
    <lineage>
        <taxon>Eukaryota</taxon>
        <taxon>Fungi</taxon>
        <taxon>Fungi incertae sedis</taxon>
        <taxon>Mucoromycota</taxon>
        <taxon>Mortierellomycotina</taxon>
        <taxon>Mortierellomycetes</taxon>
        <taxon>Mortierellales</taxon>
        <taxon>Mortierellaceae</taxon>
        <taxon>Linnemannia</taxon>
    </lineage>
</organism>
<feature type="compositionally biased region" description="Polar residues" evidence="6">
    <location>
        <begin position="1"/>
        <end position="34"/>
    </location>
</feature>
<keyword evidence="3" id="KW-0813">Transport</keyword>
<keyword evidence="9" id="KW-1185">Reference proteome</keyword>
<dbReference type="InterPro" id="IPR036390">
    <property type="entry name" value="WH_DNA-bd_sf"/>
</dbReference>
<dbReference type="Pfam" id="PF05871">
    <property type="entry name" value="ESCRT-II"/>
    <property type="match status" value="1"/>
</dbReference>
<dbReference type="Gene3D" id="1.10.10.570">
    <property type="entry name" value="Winged helix' DNA-binding domain. Chain C. Domain 1"/>
    <property type="match status" value="1"/>
</dbReference>
<dbReference type="InterPro" id="IPR036388">
    <property type="entry name" value="WH-like_DNA-bd_sf"/>
</dbReference>
<evidence type="ECO:0000256" key="1">
    <source>
        <dbReference type="ARBA" id="ARBA00009670"/>
    </source>
</evidence>
<dbReference type="GO" id="GO:0007005">
    <property type="term" value="P:mitochondrion organization"/>
    <property type="evidence" value="ECO:0007669"/>
    <property type="project" value="TreeGrafter"/>
</dbReference>
<dbReference type="SUPFAM" id="SSF56112">
    <property type="entry name" value="Protein kinase-like (PK-like)"/>
    <property type="match status" value="1"/>
</dbReference>
<dbReference type="AlphaFoldDB" id="A0A9P7Y501"/>
<dbReference type="Pfam" id="PF03109">
    <property type="entry name" value="ABC1"/>
    <property type="match status" value="1"/>
</dbReference>
<dbReference type="SUPFAM" id="SSF46785">
    <property type="entry name" value="Winged helix' DNA-binding domain"/>
    <property type="match status" value="2"/>
</dbReference>
<dbReference type="GO" id="GO:0071985">
    <property type="term" value="P:multivesicular body sorting pathway"/>
    <property type="evidence" value="ECO:0007669"/>
    <property type="project" value="InterPro"/>
</dbReference>
<dbReference type="PANTHER" id="PTHR43173">
    <property type="entry name" value="ABC1 FAMILY PROTEIN"/>
    <property type="match status" value="1"/>
</dbReference>
<accession>A0A9P7Y501</accession>
<dbReference type="OrthoDB" id="427480at2759"/>
<evidence type="ECO:0000256" key="6">
    <source>
        <dbReference type="SAM" id="MobiDB-lite"/>
    </source>
</evidence>
<dbReference type="GO" id="GO:0055088">
    <property type="term" value="P:lipid homeostasis"/>
    <property type="evidence" value="ECO:0007669"/>
    <property type="project" value="TreeGrafter"/>
</dbReference>
<proteinExistence type="inferred from homology"/>
<evidence type="ECO:0000313" key="8">
    <source>
        <dbReference type="EMBL" id="KAG9071923.1"/>
    </source>
</evidence>
<gene>
    <name evidence="8" type="ORF">KI688_006142</name>
</gene>
<dbReference type="InterPro" id="IPR004147">
    <property type="entry name" value="ABC1_dom"/>
</dbReference>
<dbReference type="InterPro" id="IPR014041">
    <property type="entry name" value="ESCRT-II_cplx_Vps25-sub_N"/>
</dbReference>
<evidence type="ECO:0000256" key="2">
    <source>
        <dbReference type="ARBA" id="ARBA00009674"/>
    </source>
</evidence>
<dbReference type="InterPro" id="IPR051130">
    <property type="entry name" value="Mito_struct-func_regulator"/>
</dbReference>
<reference evidence="8" key="1">
    <citation type="submission" date="2021-06" db="EMBL/GenBank/DDBJ databases">
        <title>Genome Sequence of Mortierella hyaline Strain SCG-10, a Cold-Adapted, Nitrate-Reducing Fungus Isolated from Soil in Minnesota, USA.</title>
        <authorList>
            <person name="Aldossari N."/>
        </authorList>
    </citation>
    <scope>NUCLEOTIDE SEQUENCE</scope>
    <source>
        <strain evidence="8">SCG-10</strain>
    </source>
</reference>
<sequence>MAVRSSRTSRPLRFSSTTSISGTAQTTATPNLSSWRPPVTVPRRSVFKFAGGAAALGAGVYLYNINDTFRHNVLAVQRVMVAAEAAVVVGVDYKYTMDITNRGLVEGNFEDDAERARRMSALHTRSANRLREMLSKNGGIYIKLGQHLASLKYLLPDEWTTAMEPLQDRCTPSPIESIQALFMSDIGRPISSIFSSFDLEPIGVASLAQVHKATLLDGREVAVKIQHPALQEFSTVDIRTVAALTHVVSYVFPEFEFTWLSDEMQTSLPKELNFDFEAANAARVAANFDSARKEGSKSTIKIPDVIWSRKRVLVMEFMEGSRIDNLQYLRDHNIKVSEVSNEMARTFSQMIYKDGFVHCDPHPGNLMIRPTPAESASPRNFEIILLDHGLYRELTPEFRLDYAHLWTAIIASDEQEIKYRALKLGGTDAYQLFSSILTGRDWSVVQNAELSKKARAKDELLNLADGPGSIADIASILAKVPRDLLLLFKTNDLLRALDEDLGADDGSQMRTFAVMGQYCVQAIYEAEKSVIQSSLAVSNKATTVSFLVKTLSSWFKAYSSYLHTIISLDLFVWWIDVTQSDALLYKFLNQSDLWGTIIMRYYRHHRLYQLDLDDSTTNDQLFNNQRINRALKPETIQAIVEEMVKKGDAEWDATSRKRRAIIYWRKPEDWAAMISSWVFEAGLNNSILTYYEIAHGENSEDQEFYNIHPTVLHKTMDVLVKRGVAATFQGDNFEDMGVKFFNAGA</sequence>
<dbReference type="FunFam" id="1.10.10.10:FF:000141">
    <property type="entry name" value="vacuolar protein-sorting-associated protein 25"/>
    <property type="match status" value="1"/>
</dbReference>
<evidence type="ECO:0000259" key="7">
    <source>
        <dbReference type="Pfam" id="PF03109"/>
    </source>
</evidence>
<dbReference type="GO" id="GO:0016236">
    <property type="term" value="P:macroautophagy"/>
    <property type="evidence" value="ECO:0007669"/>
    <property type="project" value="UniProtKB-ARBA"/>
</dbReference>
<dbReference type="Gene3D" id="1.10.10.10">
    <property type="entry name" value="Winged helix-like DNA-binding domain superfamily/Winged helix DNA-binding domain"/>
    <property type="match status" value="1"/>
</dbReference>
<evidence type="ECO:0000256" key="3">
    <source>
        <dbReference type="ARBA" id="ARBA00022448"/>
    </source>
</evidence>
<evidence type="ECO:0000256" key="4">
    <source>
        <dbReference type="ARBA" id="ARBA00022927"/>
    </source>
</evidence>
<dbReference type="Gene3D" id="1.10.510.10">
    <property type="entry name" value="Transferase(Phosphotransferase) domain 1"/>
    <property type="match status" value="1"/>
</dbReference>
<dbReference type="InterPro" id="IPR045307">
    <property type="entry name" value="ADCK1_dom"/>
</dbReference>
<comment type="similarity">
    <text evidence="1">Belongs to the protein kinase superfamily. ADCK protein kinase family.</text>
</comment>
<dbReference type="EMBL" id="JAHRHY010000002">
    <property type="protein sequence ID" value="KAG9071923.1"/>
    <property type="molecule type" value="Genomic_DNA"/>
</dbReference>
<name>A0A9P7Y501_9FUNG</name>
<dbReference type="InterPro" id="IPR011009">
    <property type="entry name" value="Kinase-like_dom_sf"/>
</dbReference>
<dbReference type="Proteomes" id="UP000707451">
    <property type="component" value="Unassembled WGS sequence"/>
</dbReference>
<dbReference type="GO" id="GO:0005743">
    <property type="term" value="C:mitochondrial inner membrane"/>
    <property type="evidence" value="ECO:0007669"/>
    <property type="project" value="TreeGrafter"/>
</dbReference>
<dbReference type="GO" id="GO:0000814">
    <property type="term" value="C:ESCRT II complex"/>
    <property type="evidence" value="ECO:0007669"/>
    <property type="project" value="InterPro"/>
</dbReference>
<evidence type="ECO:0000256" key="5">
    <source>
        <dbReference type="ARBA" id="ARBA00030094"/>
    </source>
</evidence>
<protein>
    <recommendedName>
        <fullName evidence="5">ESCRT-II complex subunit VPS25</fullName>
    </recommendedName>
</protein>
<keyword evidence="4" id="KW-0653">Protein transport</keyword>
<feature type="region of interest" description="Disordered" evidence="6">
    <location>
        <begin position="1"/>
        <end position="36"/>
    </location>
</feature>
<dbReference type="GO" id="GO:0015031">
    <property type="term" value="P:protein transport"/>
    <property type="evidence" value="ECO:0007669"/>
    <property type="project" value="UniProtKB-KW"/>
</dbReference>
<comment type="caution">
    <text evidence="8">The sequence shown here is derived from an EMBL/GenBank/DDBJ whole genome shotgun (WGS) entry which is preliminary data.</text>
</comment>